<dbReference type="VEuPathDB" id="FungiDB:A1Q1_02060"/>
<dbReference type="GO" id="GO:0005737">
    <property type="term" value="C:cytoplasm"/>
    <property type="evidence" value="ECO:0007669"/>
    <property type="project" value="TreeGrafter"/>
</dbReference>
<dbReference type="GeneID" id="25985574"/>
<dbReference type="PANTHER" id="PTHR12953:SF0">
    <property type="entry name" value="SUN DOMAIN-CONTAINING OSSIFICATION FACTOR"/>
    <property type="match status" value="1"/>
</dbReference>
<comment type="subcellular location">
    <subcellularLocation>
        <location evidence="1">Endomembrane system</location>
    </subcellularLocation>
</comment>
<dbReference type="RefSeq" id="XP_014184065.1">
    <property type="nucleotide sequence ID" value="XM_014328590.1"/>
</dbReference>
<feature type="region of interest" description="Disordered" evidence="5">
    <location>
        <begin position="1235"/>
        <end position="1347"/>
    </location>
</feature>
<accession>J4UL94</accession>
<feature type="compositionally biased region" description="Low complexity" evidence="5">
    <location>
        <begin position="1312"/>
        <end position="1321"/>
    </location>
</feature>
<dbReference type="PANTHER" id="PTHR12953">
    <property type="entry name" value="MEMBRANE PROTEIN CH1 RELATED"/>
    <property type="match status" value="1"/>
</dbReference>
<dbReference type="SUPFAM" id="SSF52266">
    <property type="entry name" value="SGNH hydrolase"/>
    <property type="match status" value="1"/>
</dbReference>
<dbReference type="GO" id="GO:0016020">
    <property type="term" value="C:membrane"/>
    <property type="evidence" value="ECO:0007669"/>
    <property type="project" value="InterPro"/>
</dbReference>
<evidence type="ECO:0000256" key="2">
    <source>
        <dbReference type="ARBA" id="ARBA00022692"/>
    </source>
</evidence>
<evidence type="ECO:0000313" key="7">
    <source>
        <dbReference type="EMBL" id="EJT52725.1"/>
    </source>
</evidence>
<evidence type="ECO:0000256" key="1">
    <source>
        <dbReference type="ARBA" id="ARBA00004308"/>
    </source>
</evidence>
<dbReference type="Gene3D" id="2.60.120.260">
    <property type="entry name" value="Galactose-binding domain-like"/>
    <property type="match status" value="1"/>
</dbReference>
<feature type="region of interest" description="Disordered" evidence="5">
    <location>
        <begin position="642"/>
        <end position="698"/>
    </location>
</feature>
<dbReference type="CDD" id="cd00229">
    <property type="entry name" value="SGNH_hydrolase"/>
    <property type="match status" value="1"/>
</dbReference>
<gene>
    <name evidence="7" type="ORF">A1Q1_02060</name>
</gene>
<feature type="region of interest" description="Disordered" evidence="5">
    <location>
        <begin position="849"/>
        <end position="895"/>
    </location>
</feature>
<dbReference type="GO" id="GO:0034975">
    <property type="term" value="P:protein folding in endoplasmic reticulum"/>
    <property type="evidence" value="ECO:0007669"/>
    <property type="project" value="TreeGrafter"/>
</dbReference>
<evidence type="ECO:0000259" key="6">
    <source>
        <dbReference type="PROSITE" id="PS51469"/>
    </source>
</evidence>
<feature type="region of interest" description="Disordered" evidence="5">
    <location>
        <begin position="1129"/>
        <end position="1199"/>
    </location>
</feature>
<dbReference type="GO" id="GO:0012505">
    <property type="term" value="C:endomembrane system"/>
    <property type="evidence" value="ECO:0007669"/>
    <property type="project" value="UniProtKB-SubCell"/>
</dbReference>
<sequence length="1347" mass="147129">MTVGAPKGMSFAQRLPGSPRSQAAVLFTLVLCTLTFLLFEYDHLPTRATAWVPERLKPSRPPDLVSTYELPSSAVRNVRHLRKWCAAPDEFEQHFGRANLRRSRGYEALRGEPIKVAAIGGSGHHIYDSETWISLLRDWLAARFPHSKVDAVNGAIPASGSDYFSFCMKLHIPEDADLVVVELGVNDEALPEHETNMENLLRGLLDLPNQPAVMLLEVVAFSQGEMAGGGYRKHLPIAQYYANSSYWHEPDKRHMNSRGHADASRLVQSLLRDAVCEGLQEPDVLFPPKTPMPVERAENESFDELLRGAYGNTPLQRPAHWGDEQRPWSHHVDADPDKGIPESDNWYPGMYTPPPELGRLPRLSALEKWNPHVDHRLAPWHPTCYSARSPDPAYNITPTANEGWHYWFHPDHTDKPFFVAEEPGAKIQFELETKVGLVKLYSLKSKEYGLGNLKCWVEGVEDKAVVEHWPICDDCGGSACWQAQGDVRAAQGDQGPGRRHQLPPDFGYEPLDGKSGQSGMTREGLGGTAAGGSSPHPTPHPEVASDPRSICPLITYLSTTATRDALLAFANPTTDLAVSSSSSSIVAGGAGGPGPSCPAGDGGQTPFVFTLGLVHPHCIPEDVSETAFESFESFEEWKARQAAEQTARKPAAVPIDNRTHSTPNANSSSALSSVPESNVAAADPPPPPQTQGKKANRYNYASPDCSARVISSSPATQHASSLLHKSKDRYMLTPCRANEHYVVVELCDEIRISAIEVAVWEFFSGVVRSVRLSVGGEETEEWKPVGEWIGKNVRGVQTFTLPEPTSFHRFVRLDFPSYYGTEYYCPVSQLKVYGLNQMEAFKMEQRRSAEATRDEAAEAAERERQLVQREQERIESERRAAEAKEKEEESKREQELCELEKLVQAQARRGRELDYEEIIQCAPASVASSASLGSSVAAGISSAGSVPSGDGTVTVPAVPNSSAGVTAVSAAASENGSSVSSAAPLPSAQKRDASESIYAHIVRRLSALEGNGTLVARYIDEQARALRGAVSRLEAVQQTLLAARNDAERAHAGADARLLRLSTQVEYLRLAGERDRRAAQAQLRALADELGFERRKSVAQLVILIGIVGLALFSKSATVETLLRPLSERPRKKHGKKLSSGPLAGLVIDVATPRPPLDPEGKGWRDEDDALGRPTSPLSPSQPRRRKGSRPTTPTLAHLKRRALAQRSLSMIHGETEDPVAPAPRSKLRSAHLHPLRRADDDLPPYPARSPRSPTLRSPGFPQRSPRAALTPTPRRRRFPTQGAEDGDEQWDTSVNGTSASASGASDPNDPASASEASNELASEEEEYNGIGGLHPRLLRHEGSFST</sequence>
<name>J4UL94_TRIAS</name>
<feature type="compositionally biased region" description="Low complexity" evidence="5">
    <location>
        <begin position="1264"/>
        <end position="1273"/>
    </location>
</feature>
<feature type="compositionally biased region" description="Polar residues" evidence="5">
    <location>
        <begin position="660"/>
        <end position="676"/>
    </location>
</feature>
<dbReference type="InterPro" id="IPR036514">
    <property type="entry name" value="SGNH_hydro_sf"/>
</dbReference>
<dbReference type="Gene3D" id="3.40.50.1110">
    <property type="entry name" value="SGNH hydrolase"/>
    <property type="match status" value="1"/>
</dbReference>
<dbReference type="OrthoDB" id="544608at2759"/>
<dbReference type="PROSITE" id="PS51469">
    <property type="entry name" value="SUN"/>
    <property type="match status" value="1"/>
</dbReference>
<dbReference type="InterPro" id="IPR012919">
    <property type="entry name" value="SUN_dom"/>
</dbReference>
<dbReference type="SUPFAM" id="SSF49785">
    <property type="entry name" value="Galactose-binding domain-like"/>
    <property type="match status" value="1"/>
</dbReference>
<keyword evidence="2" id="KW-0812">Transmembrane</keyword>
<feature type="compositionally biased region" description="Polar residues" evidence="5">
    <location>
        <begin position="1292"/>
        <end position="1306"/>
    </location>
</feature>
<protein>
    <recommendedName>
        <fullName evidence="6">SUN domain-containing protein</fullName>
    </recommendedName>
</protein>
<evidence type="ECO:0000256" key="5">
    <source>
        <dbReference type="SAM" id="MobiDB-lite"/>
    </source>
</evidence>
<keyword evidence="3" id="KW-1133">Transmembrane helix</keyword>
<dbReference type="Proteomes" id="UP000002748">
    <property type="component" value="Unassembled WGS sequence"/>
</dbReference>
<dbReference type="InterPro" id="IPR008979">
    <property type="entry name" value="Galactose-bd-like_sf"/>
</dbReference>
<dbReference type="Pfam" id="PF07738">
    <property type="entry name" value="Sad1_UNC"/>
    <property type="match status" value="1"/>
</dbReference>
<comment type="caution">
    <text evidence="7">The sequence shown here is derived from an EMBL/GenBank/DDBJ whole genome shotgun (WGS) entry which is preliminary data.</text>
</comment>
<dbReference type="KEGG" id="tasa:A1Q1_02060"/>
<dbReference type="HOGENOM" id="CLU_260179_0_0_1"/>
<organism evidence="7 8">
    <name type="scientific">Trichosporon asahii var. asahii (strain ATCC 90039 / CBS 2479 / JCM 2466 / KCTC 7840 / NBRC 103889/ NCYC 2677 / UAMH 7654)</name>
    <name type="common">Yeast</name>
    <dbReference type="NCBI Taxonomy" id="1186058"/>
    <lineage>
        <taxon>Eukaryota</taxon>
        <taxon>Fungi</taxon>
        <taxon>Dikarya</taxon>
        <taxon>Basidiomycota</taxon>
        <taxon>Agaricomycotina</taxon>
        <taxon>Tremellomycetes</taxon>
        <taxon>Trichosporonales</taxon>
        <taxon>Trichosporonaceae</taxon>
        <taxon>Trichosporon</taxon>
    </lineage>
</organism>
<feature type="domain" description="SUN" evidence="6">
    <location>
        <begin position="651"/>
        <end position="837"/>
    </location>
</feature>
<feature type="region of interest" description="Disordered" evidence="5">
    <location>
        <begin position="487"/>
        <end position="545"/>
    </location>
</feature>
<keyword evidence="4" id="KW-0472">Membrane</keyword>
<evidence type="ECO:0000313" key="8">
    <source>
        <dbReference type="Proteomes" id="UP000002748"/>
    </source>
</evidence>
<dbReference type="EMBL" id="ALBS01000018">
    <property type="protein sequence ID" value="EJT52725.1"/>
    <property type="molecule type" value="Genomic_DNA"/>
</dbReference>
<evidence type="ECO:0000256" key="4">
    <source>
        <dbReference type="ARBA" id="ARBA00023136"/>
    </source>
</evidence>
<reference evidence="7 8" key="1">
    <citation type="journal article" date="2012" name="Eukaryot. Cell">
        <title>Draft genome sequence of CBS 2479, the standard type strain of Trichosporon asahii.</title>
        <authorList>
            <person name="Yang R.Y."/>
            <person name="Li H.T."/>
            <person name="Zhu H."/>
            <person name="Zhou G.P."/>
            <person name="Wang M."/>
            <person name="Wang L."/>
        </authorList>
    </citation>
    <scope>NUCLEOTIDE SEQUENCE [LARGE SCALE GENOMIC DNA]</scope>
    <source>
        <strain evidence="8">ATCC 90039 / CBS 2479 / JCM 2466 / KCTC 7840 / NCYC 2677 / UAMH 7654</strain>
    </source>
</reference>
<dbReference type="InterPro" id="IPR045120">
    <property type="entry name" value="Suco/Slp1-like"/>
</dbReference>
<evidence type="ECO:0000256" key="3">
    <source>
        <dbReference type="ARBA" id="ARBA00022989"/>
    </source>
</evidence>
<proteinExistence type="predicted"/>